<proteinExistence type="predicted"/>
<dbReference type="RefSeq" id="WP_311611366.1">
    <property type="nucleotide sequence ID" value="NZ_JAVRFI010000008.1"/>
</dbReference>
<comment type="caution">
    <text evidence="3">The sequence shown here is derived from an EMBL/GenBank/DDBJ whole genome shotgun (WGS) entry which is preliminary data.</text>
</comment>
<feature type="transmembrane region" description="Helical" evidence="2">
    <location>
        <begin position="9"/>
        <end position="27"/>
    </location>
</feature>
<organism evidence="3 4">
    <name type="scientific">Streptomyces hesseae</name>
    <dbReference type="NCBI Taxonomy" id="3075519"/>
    <lineage>
        <taxon>Bacteria</taxon>
        <taxon>Bacillati</taxon>
        <taxon>Actinomycetota</taxon>
        <taxon>Actinomycetes</taxon>
        <taxon>Kitasatosporales</taxon>
        <taxon>Streptomycetaceae</taxon>
        <taxon>Streptomyces</taxon>
    </lineage>
</organism>
<dbReference type="EMBL" id="JAVRFI010000008">
    <property type="protein sequence ID" value="MDT0450503.1"/>
    <property type="molecule type" value="Genomic_DNA"/>
</dbReference>
<keyword evidence="2" id="KW-0472">Membrane</keyword>
<gene>
    <name evidence="3" type="ORF">RM609_15685</name>
</gene>
<evidence type="ECO:0008006" key="5">
    <source>
        <dbReference type="Google" id="ProtNLM"/>
    </source>
</evidence>
<keyword evidence="4" id="KW-1185">Reference proteome</keyword>
<accession>A0ABU2SNE6</accession>
<protein>
    <recommendedName>
        <fullName evidence="5">Secreted protein</fullName>
    </recommendedName>
</protein>
<reference evidence="3" key="1">
    <citation type="submission" date="2024-05" db="EMBL/GenBank/DDBJ databases">
        <title>30 novel species of actinomycetes from the DSMZ collection.</title>
        <authorList>
            <person name="Nouioui I."/>
        </authorList>
    </citation>
    <scope>NUCLEOTIDE SEQUENCE</scope>
    <source>
        <strain evidence="3">DSM 40473</strain>
    </source>
</reference>
<name>A0ABU2SNE6_9ACTN</name>
<evidence type="ECO:0000256" key="1">
    <source>
        <dbReference type="SAM" id="MobiDB-lite"/>
    </source>
</evidence>
<evidence type="ECO:0000313" key="3">
    <source>
        <dbReference type="EMBL" id="MDT0450503.1"/>
    </source>
</evidence>
<sequence>MPRPTPAQIAYGSATVVFAGAALLLLTPTGSTLMLGALALAALVLGCAVAVTVPARSRRERQAAGAAARLPEQRTPAHVGSHAGSAVGEHSLHG</sequence>
<keyword evidence="2" id="KW-0812">Transmembrane</keyword>
<feature type="region of interest" description="Disordered" evidence="1">
    <location>
        <begin position="62"/>
        <end position="94"/>
    </location>
</feature>
<feature type="transmembrane region" description="Helical" evidence="2">
    <location>
        <begin position="33"/>
        <end position="53"/>
    </location>
</feature>
<keyword evidence="2" id="KW-1133">Transmembrane helix</keyword>
<evidence type="ECO:0000256" key="2">
    <source>
        <dbReference type="SAM" id="Phobius"/>
    </source>
</evidence>
<dbReference type="Proteomes" id="UP001180531">
    <property type="component" value="Unassembled WGS sequence"/>
</dbReference>
<evidence type="ECO:0000313" key="4">
    <source>
        <dbReference type="Proteomes" id="UP001180531"/>
    </source>
</evidence>